<evidence type="ECO:0000313" key="2">
    <source>
        <dbReference type="Proteomes" id="UP000078103"/>
    </source>
</evidence>
<reference evidence="2" key="1">
    <citation type="submission" date="2016-05" db="EMBL/GenBank/DDBJ databases">
        <title>Draft genome of Corynebacterium afermentans subsp. afermentans LCDC 88199T.</title>
        <authorList>
            <person name="Bernier A.-M."/>
            <person name="Bernard K."/>
        </authorList>
    </citation>
    <scope>NUCLEOTIDE SEQUENCE [LARGE SCALE GENOMIC DNA]</scope>
    <source>
        <strain evidence="2">NML120819</strain>
    </source>
</reference>
<proteinExistence type="predicted"/>
<name>A0A1A9RSF0_EIKCO</name>
<organism evidence="1 2">
    <name type="scientific">Eikenella corrodens</name>
    <dbReference type="NCBI Taxonomy" id="539"/>
    <lineage>
        <taxon>Bacteria</taxon>
        <taxon>Pseudomonadati</taxon>
        <taxon>Pseudomonadota</taxon>
        <taxon>Betaproteobacteria</taxon>
        <taxon>Neisseriales</taxon>
        <taxon>Neisseriaceae</taxon>
        <taxon>Eikenella</taxon>
    </lineage>
</organism>
<gene>
    <name evidence="1" type="ORF">A7P89_05200</name>
</gene>
<comment type="caution">
    <text evidence="1">The sequence shown here is derived from an EMBL/GenBank/DDBJ whole genome shotgun (WGS) entry which is preliminary data.</text>
</comment>
<dbReference type="Proteomes" id="UP000078103">
    <property type="component" value="Unassembled WGS sequence"/>
</dbReference>
<sequence length="215" mass="24787">MLVILSLAGCGVQEGGSHETDPNKSTNPTPKAAAINRCRKLLHRVSNQNDLIQQMYQTALRDDCLYAMDLDELQRVWDIPVQDDWKKPAPVSRIGVWVEKSSDFVIYPNSVNFRTEYERDIQPKSMFADNYFPSFLPRPIVKDKAEEQAKYGPPTDGVILDYDYKSNSPQPGFIQAGYSYSWKHDERTMEAVNLYGSIIRIEFDRRPRQEAQRGY</sequence>
<dbReference type="EMBL" id="LXSH01000016">
    <property type="protein sequence ID" value="OAM22553.1"/>
    <property type="molecule type" value="Genomic_DNA"/>
</dbReference>
<dbReference type="AlphaFoldDB" id="A0A1A9RSF0"/>
<accession>A0A1A9RSF0</accession>
<evidence type="ECO:0000313" key="1">
    <source>
        <dbReference type="EMBL" id="OAM22553.1"/>
    </source>
</evidence>
<protein>
    <submittedName>
        <fullName evidence="1">Uncharacterized protein</fullName>
    </submittedName>
</protein>